<dbReference type="PANTHER" id="PTHR30069">
    <property type="entry name" value="TONB-DEPENDENT OUTER MEMBRANE RECEPTOR"/>
    <property type="match status" value="1"/>
</dbReference>
<gene>
    <name evidence="14" type="ORF">BDB_140009</name>
</gene>
<dbReference type="Gene3D" id="2.170.130.10">
    <property type="entry name" value="TonB-dependent receptor, plug domain"/>
    <property type="match status" value="1"/>
</dbReference>
<feature type="domain" description="TonB-dependent receptor plug" evidence="13">
    <location>
        <begin position="64"/>
        <end position="170"/>
    </location>
</feature>
<evidence type="ECO:0000256" key="4">
    <source>
        <dbReference type="ARBA" id="ARBA00022452"/>
    </source>
</evidence>
<evidence type="ECO:0000256" key="3">
    <source>
        <dbReference type="ARBA" id="ARBA00022448"/>
    </source>
</evidence>
<feature type="chain" id="PRO_5003441318" evidence="11">
    <location>
        <begin position="32"/>
        <end position="707"/>
    </location>
</feature>
<keyword evidence="7 10" id="KW-0472">Membrane</keyword>
<name>G2ZQS9_9RALS</name>
<accession>G2ZQS9</accession>
<evidence type="ECO:0000256" key="6">
    <source>
        <dbReference type="ARBA" id="ARBA00023077"/>
    </source>
</evidence>
<dbReference type="PROSITE" id="PS51257">
    <property type="entry name" value="PROKAR_LIPOPROTEIN"/>
    <property type="match status" value="1"/>
</dbReference>
<keyword evidence="3" id="KW-0813">Transport</keyword>
<proteinExistence type="inferred from homology"/>
<evidence type="ECO:0000313" key="14">
    <source>
        <dbReference type="EMBL" id="CCA81392.1"/>
    </source>
</evidence>
<dbReference type="Gene3D" id="2.40.170.20">
    <property type="entry name" value="TonB-dependent receptor, beta-barrel domain"/>
    <property type="match status" value="1"/>
</dbReference>
<evidence type="ECO:0000256" key="9">
    <source>
        <dbReference type="ARBA" id="ARBA00023237"/>
    </source>
</evidence>
<organism evidence="14">
    <name type="scientific">blood disease bacterium R229</name>
    <dbReference type="NCBI Taxonomy" id="741978"/>
    <lineage>
        <taxon>Bacteria</taxon>
        <taxon>Pseudomonadati</taxon>
        <taxon>Pseudomonadota</taxon>
        <taxon>Betaproteobacteria</taxon>
        <taxon>Burkholderiales</taxon>
        <taxon>Burkholderiaceae</taxon>
        <taxon>Ralstonia</taxon>
        <taxon>Ralstonia solanacearum species complex</taxon>
    </lineage>
</organism>
<feature type="signal peptide" evidence="11">
    <location>
        <begin position="1"/>
        <end position="31"/>
    </location>
</feature>
<reference evidence="14" key="2">
    <citation type="submission" date="2011-04" db="EMBL/GenBank/DDBJ databases">
        <authorList>
            <person name="Genoscope - CEA"/>
        </authorList>
    </citation>
    <scope>NUCLEOTIDE SEQUENCE</scope>
    <source>
        <strain evidence="14">R229</strain>
    </source>
</reference>
<evidence type="ECO:0000259" key="13">
    <source>
        <dbReference type="Pfam" id="PF07715"/>
    </source>
</evidence>
<comment type="subcellular location">
    <subcellularLocation>
        <location evidence="1">Cell outer membrane</location>
        <topology evidence="1">Multi-pass membrane protein</topology>
    </subcellularLocation>
</comment>
<evidence type="ECO:0000256" key="2">
    <source>
        <dbReference type="ARBA" id="ARBA00009810"/>
    </source>
</evidence>
<keyword evidence="4" id="KW-1134">Transmembrane beta strand</keyword>
<dbReference type="AlphaFoldDB" id="G2ZQS9"/>
<evidence type="ECO:0000256" key="11">
    <source>
        <dbReference type="SAM" id="SignalP"/>
    </source>
</evidence>
<dbReference type="InterPro" id="IPR036942">
    <property type="entry name" value="Beta-barrel_TonB_sf"/>
</dbReference>
<reference evidence="14" key="1">
    <citation type="journal article" date="2011" name="PLoS ONE">
        <title>Ralstonia syzygii, the Blood Disease Bacterium and some Asian R. solanacearum strains form a single genomic species despite divergent lifestyles.</title>
        <authorList>
            <person name="Remenant B."/>
            <person name="de Cambiaire J.C."/>
            <person name="Cellier G."/>
            <person name="Jacobs J.M."/>
            <person name="Mangenot S."/>
            <person name="Barbe V."/>
            <person name="Lajus A."/>
            <person name="Vallenet D."/>
            <person name="Medigue C."/>
            <person name="Fegan M."/>
            <person name="Allen C."/>
            <person name="Prior P."/>
        </authorList>
    </citation>
    <scope>NUCLEOTIDE SEQUENCE</scope>
    <source>
        <strain evidence="14">R229</strain>
    </source>
</reference>
<keyword evidence="11" id="KW-0732">Signal</keyword>
<evidence type="ECO:0000256" key="1">
    <source>
        <dbReference type="ARBA" id="ARBA00004571"/>
    </source>
</evidence>
<dbReference type="InterPro" id="IPR039426">
    <property type="entry name" value="TonB-dep_rcpt-like"/>
</dbReference>
<keyword evidence="9" id="KW-0998">Cell outer membrane</keyword>
<evidence type="ECO:0000256" key="7">
    <source>
        <dbReference type="ARBA" id="ARBA00023136"/>
    </source>
</evidence>
<evidence type="ECO:0000256" key="8">
    <source>
        <dbReference type="ARBA" id="ARBA00023170"/>
    </source>
</evidence>
<evidence type="ECO:0000256" key="5">
    <source>
        <dbReference type="ARBA" id="ARBA00022692"/>
    </source>
</evidence>
<dbReference type="EMBL" id="FR854070">
    <property type="protein sequence ID" value="CCA81392.1"/>
    <property type="molecule type" value="Genomic_DNA"/>
</dbReference>
<evidence type="ECO:0000259" key="12">
    <source>
        <dbReference type="Pfam" id="PF00593"/>
    </source>
</evidence>
<dbReference type="Pfam" id="PF00593">
    <property type="entry name" value="TonB_dep_Rec_b-barrel"/>
    <property type="match status" value="1"/>
</dbReference>
<dbReference type="GO" id="GO:0015344">
    <property type="term" value="F:siderophore uptake transmembrane transporter activity"/>
    <property type="evidence" value="ECO:0007669"/>
    <property type="project" value="TreeGrafter"/>
</dbReference>
<evidence type="ECO:0000256" key="10">
    <source>
        <dbReference type="RuleBase" id="RU003357"/>
    </source>
</evidence>
<keyword evidence="6 10" id="KW-0798">TonB box</keyword>
<dbReference type="Pfam" id="PF07715">
    <property type="entry name" value="Plug"/>
    <property type="match status" value="1"/>
</dbReference>
<comment type="similarity">
    <text evidence="2 10">Belongs to the TonB-dependent receptor family.</text>
</comment>
<sequence length="707" mass="76675">MRGIGNMRAQPSGVLWMALGCGMAGPLSALAGGLQQPEVQLETTTVVGSAAAAAATGEAASQGYVPHAQLENRPLLRPGELLETVPGLIVTQHSGDGKANQYFLRGFNLDHGTDLATTVAGMPVNMRTHAHAHGQGYTDLNFVIPELVSGIAYKKGTYFADEGDFSAAGAVRIDYADKLPHGLAQFELGEYGYRRGLLADSHAIGPGTLLYGFEWLGENGPWVVPEGVHKLNGVLRYTLPLGGGERVTLTGMAYKNTWQSTDQVPQRAIDQGLISRFGAIDPTDGGMASRYSLSADWLRPLADGQLKANAYIIKSRLTLFSNFTYALANPTLGDQFEQFENRVTTGINASRTWFGEIAGHDSETEIGSQTRYDRLDPILLADTVARQPYAAVRSDTVNETSTALYLRNSIQWRPWLRTLAGMRADQFWYRVSSSNPLNSGSGAEHIVSPKLGVVLSPTAETDVFVNWGRGYHSNDVRGATTTVDPVSGNPVQKVSVLVPATGYEIGVRTKELAGNLQLSASLWRLDIGSELVFAGDTGTTQPSRPSRRTGVELAAYYKPSPELILDADAAFSRARFRDADPAGDYIPEAIQTTASAGVSWTHDRWTLGARMRYFGPRPLIEDNSVRSASSFLVNLKVGYRVQKNVRIFVEVLNALNRRANDIDYDYASLLKGETSPVDANGVATGINDRHIHPAEPRTVRAGIAWEF</sequence>
<dbReference type="InterPro" id="IPR012910">
    <property type="entry name" value="Plug_dom"/>
</dbReference>
<dbReference type="PANTHER" id="PTHR30069:SF36">
    <property type="entry name" value="BLL6948 PROTEIN"/>
    <property type="match status" value="1"/>
</dbReference>
<dbReference type="SUPFAM" id="SSF56935">
    <property type="entry name" value="Porins"/>
    <property type="match status" value="1"/>
</dbReference>
<dbReference type="InterPro" id="IPR037066">
    <property type="entry name" value="Plug_dom_sf"/>
</dbReference>
<feature type="domain" description="TonB-dependent receptor-like beta-barrel" evidence="12">
    <location>
        <begin position="282"/>
        <end position="653"/>
    </location>
</feature>
<dbReference type="GO" id="GO:0044718">
    <property type="term" value="P:siderophore transmembrane transport"/>
    <property type="evidence" value="ECO:0007669"/>
    <property type="project" value="TreeGrafter"/>
</dbReference>
<protein>
    <submittedName>
        <fullName evidence="14">Putative TonB-dependent receptor</fullName>
    </submittedName>
</protein>
<dbReference type="GO" id="GO:0009279">
    <property type="term" value="C:cell outer membrane"/>
    <property type="evidence" value="ECO:0007669"/>
    <property type="project" value="UniProtKB-SubCell"/>
</dbReference>
<keyword evidence="8 14" id="KW-0675">Receptor</keyword>
<dbReference type="InterPro" id="IPR000531">
    <property type="entry name" value="Beta-barrel_TonB"/>
</dbReference>
<keyword evidence="5" id="KW-0812">Transmembrane</keyword>